<name>A0A2T0TMJ5_9PSEU</name>
<sequence length="116" mass="13385">MLVALESVDEYAERSGEYALVIADEPGQHDHQDQYRADLTRYRQQGTWSHRGRVIKGIVDTLHFAPSKAGRLVQAVDLIAFVHHRIHSTTVTADNRVVPVDNALWRRIEHQYCWKP</sequence>
<comment type="caution">
    <text evidence="1">The sequence shown here is derived from an EMBL/GenBank/DDBJ whole genome shotgun (WGS) entry which is preliminary data.</text>
</comment>
<reference evidence="1 2" key="1">
    <citation type="submission" date="2018-03" db="EMBL/GenBank/DDBJ databases">
        <title>Genomic Encyclopedia of Archaeal and Bacterial Type Strains, Phase II (KMG-II): from individual species to whole genera.</title>
        <authorList>
            <person name="Goeker M."/>
        </authorList>
    </citation>
    <scope>NUCLEOTIDE SEQUENCE [LARGE SCALE GENOMIC DNA]</scope>
    <source>
        <strain evidence="1 2">DSM 44720</strain>
    </source>
</reference>
<proteinExistence type="predicted"/>
<protein>
    <submittedName>
        <fullName evidence="1">Uncharacterized protein DUF3800</fullName>
    </submittedName>
</protein>
<evidence type="ECO:0000313" key="2">
    <source>
        <dbReference type="Proteomes" id="UP000239494"/>
    </source>
</evidence>
<dbReference type="EMBL" id="PVTF01000001">
    <property type="protein sequence ID" value="PRY46932.1"/>
    <property type="molecule type" value="Genomic_DNA"/>
</dbReference>
<keyword evidence="2" id="KW-1185">Reference proteome</keyword>
<gene>
    <name evidence="1" type="ORF">CLV43_1011214</name>
</gene>
<dbReference type="RefSeq" id="WP_245886151.1">
    <property type="nucleotide sequence ID" value="NZ_PVTF01000001.1"/>
</dbReference>
<dbReference type="Pfam" id="PF12686">
    <property type="entry name" value="DUF3800"/>
    <property type="match status" value="1"/>
</dbReference>
<organism evidence="1 2">
    <name type="scientific">Umezawaea tangerina</name>
    <dbReference type="NCBI Taxonomy" id="84725"/>
    <lineage>
        <taxon>Bacteria</taxon>
        <taxon>Bacillati</taxon>
        <taxon>Actinomycetota</taxon>
        <taxon>Actinomycetes</taxon>
        <taxon>Pseudonocardiales</taxon>
        <taxon>Pseudonocardiaceae</taxon>
        <taxon>Umezawaea</taxon>
    </lineage>
</organism>
<dbReference type="InterPro" id="IPR024524">
    <property type="entry name" value="DUF3800"/>
</dbReference>
<accession>A0A2T0TMJ5</accession>
<dbReference type="Proteomes" id="UP000239494">
    <property type="component" value="Unassembled WGS sequence"/>
</dbReference>
<evidence type="ECO:0000313" key="1">
    <source>
        <dbReference type="EMBL" id="PRY46932.1"/>
    </source>
</evidence>
<dbReference type="AlphaFoldDB" id="A0A2T0TMJ5"/>